<evidence type="ECO:0000259" key="1">
    <source>
        <dbReference type="PROSITE" id="PS51729"/>
    </source>
</evidence>
<dbReference type="InterPro" id="IPR031165">
    <property type="entry name" value="GNAT_YJDJ"/>
</dbReference>
<sequence length="103" mass="11240">MATIEVHDAPGRSRYEARIDGELVGFAEYQRSGDRVLFTHTEVEPRVSGQGVGSALVRGALDDVRSGGPYRVVPLCPFVRAWITAHAEYADLVVVTPSVEVKE</sequence>
<evidence type="ECO:0000313" key="2">
    <source>
        <dbReference type="EMBL" id="OIQ91760.1"/>
    </source>
</evidence>
<gene>
    <name evidence="2" type="ORF">GALL_262990</name>
</gene>
<dbReference type="PROSITE" id="PS51729">
    <property type="entry name" value="GNAT_YJDJ"/>
    <property type="match status" value="1"/>
</dbReference>
<organism evidence="2">
    <name type="scientific">mine drainage metagenome</name>
    <dbReference type="NCBI Taxonomy" id="410659"/>
    <lineage>
        <taxon>unclassified sequences</taxon>
        <taxon>metagenomes</taxon>
        <taxon>ecological metagenomes</taxon>
    </lineage>
</organism>
<feature type="domain" description="N-acetyltransferase" evidence="1">
    <location>
        <begin position="7"/>
        <end position="94"/>
    </location>
</feature>
<dbReference type="InterPro" id="IPR045057">
    <property type="entry name" value="Gcn5-rel_NAT"/>
</dbReference>
<dbReference type="SUPFAM" id="SSF55729">
    <property type="entry name" value="Acyl-CoA N-acyltransferases (Nat)"/>
    <property type="match status" value="1"/>
</dbReference>
<proteinExistence type="predicted"/>
<dbReference type="Pfam" id="PF14542">
    <property type="entry name" value="Acetyltransf_CG"/>
    <property type="match status" value="1"/>
</dbReference>
<dbReference type="PANTHER" id="PTHR31435">
    <property type="entry name" value="PROTEIN NATD1"/>
    <property type="match status" value="1"/>
</dbReference>
<name>A0A1J5R702_9ZZZZ</name>
<accession>A0A1J5R702</accession>
<comment type="caution">
    <text evidence="2">The sequence shown here is derived from an EMBL/GenBank/DDBJ whole genome shotgun (WGS) entry which is preliminary data.</text>
</comment>
<reference evidence="2" key="1">
    <citation type="submission" date="2016-10" db="EMBL/GenBank/DDBJ databases">
        <title>Sequence of Gallionella enrichment culture.</title>
        <authorList>
            <person name="Poehlein A."/>
            <person name="Muehling M."/>
            <person name="Daniel R."/>
        </authorList>
    </citation>
    <scope>NUCLEOTIDE SEQUENCE</scope>
</reference>
<dbReference type="PANTHER" id="PTHR31435:SF10">
    <property type="entry name" value="BSR4717 PROTEIN"/>
    <property type="match status" value="1"/>
</dbReference>
<protein>
    <recommendedName>
        <fullName evidence="1">N-acetyltransferase domain-containing protein</fullName>
    </recommendedName>
</protein>
<dbReference type="EMBL" id="MLJW01000249">
    <property type="protein sequence ID" value="OIQ91760.1"/>
    <property type="molecule type" value="Genomic_DNA"/>
</dbReference>
<dbReference type="CDD" id="cd04301">
    <property type="entry name" value="NAT_SF"/>
    <property type="match status" value="1"/>
</dbReference>
<dbReference type="InterPro" id="IPR016181">
    <property type="entry name" value="Acyl_CoA_acyltransferase"/>
</dbReference>
<dbReference type="Gene3D" id="3.40.630.30">
    <property type="match status" value="1"/>
</dbReference>
<dbReference type="AlphaFoldDB" id="A0A1J5R702"/>